<comment type="similarity">
    <text evidence="4">Belongs to the CDIP1/LITAF family.</text>
</comment>
<reference evidence="10" key="1">
    <citation type="submission" date="2021-05" db="EMBL/GenBank/DDBJ databases">
        <authorList>
            <person name="Tigano A."/>
        </authorList>
    </citation>
    <scope>NUCLEOTIDE SEQUENCE</scope>
</reference>
<gene>
    <name evidence="10" type="ORF">MMEN_LOCUS12366</name>
</gene>
<dbReference type="Pfam" id="PF10601">
    <property type="entry name" value="zf-LITAF-like"/>
    <property type="match status" value="1"/>
</dbReference>
<evidence type="ECO:0000256" key="8">
    <source>
        <dbReference type="SAM" id="Phobius"/>
    </source>
</evidence>
<evidence type="ECO:0000256" key="2">
    <source>
        <dbReference type="ARBA" id="ARBA00004414"/>
    </source>
</evidence>
<dbReference type="GO" id="GO:0098560">
    <property type="term" value="C:cytoplasmic side of late endosome membrane"/>
    <property type="evidence" value="ECO:0007669"/>
    <property type="project" value="TreeGrafter"/>
</dbReference>
<keyword evidence="6" id="KW-0862">Zinc</keyword>
<keyword evidence="5" id="KW-0479">Metal-binding</keyword>
<comment type="caution">
    <text evidence="10">The sequence shown here is derived from an EMBL/GenBank/DDBJ whole genome shotgun (WGS) entry which is preliminary data.</text>
</comment>
<dbReference type="Proteomes" id="UP000677803">
    <property type="component" value="Unassembled WGS sequence"/>
</dbReference>
<dbReference type="EMBL" id="CAJRST010013335">
    <property type="protein sequence ID" value="CAG5928715.1"/>
    <property type="molecule type" value="Genomic_DNA"/>
</dbReference>
<evidence type="ECO:0000256" key="6">
    <source>
        <dbReference type="ARBA" id="ARBA00022833"/>
    </source>
</evidence>
<dbReference type="PANTHER" id="PTHR23292">
    <property type="entry name" value="LIPOPOLYSACCHARIDE-INDUCED TUMOR NECROSIS FACTOR-ALPHA FACTOR"/>
    <property type="match status" value="1"/>
</dbReference>
<dbReference type="PANTHER" id="PTHR23292:SF28">
    <property type="entry name" value="LIPOPOLYSACCHARIDE-INDUCED TUMOR NECROSIS FACTOR-ALPHA FACTOR-LIKE"/>
    <property type="match status" value="1"/>
</dbReference>
<dbReference type="GO" id="GO:0008270">
    <property type="term" value="F:zinc ion binding"/>
    <property type="evidence" value="ECO:0007669"/>
    <property type="project" value="TreeGrafter"/>
</dbReference>
<proteinExistence type="inferred from homology"/>
<feature type="transmembrane region" description="Helical" evidence="8">
    <location>
        <begin position="98"/>
        <end position="122"/>
    </location>
</feature>
<organism evidence="10 11">
    <name type="scientific">Menidia menidia</name>
    <name type="common">Atlantic silverside</name>
    <dbReference type="NCBI Taxonomy" id="238744"/>
    <lineage>
        <taxon>Eukaryota</taxon>
        <taxon>Metazoa</taxon>
        <taxon>Chordata</taxon>
        <taxon>Craniata</taxon>
        <taxon>Vertebrata</taxon>
        <taxon>Euteleostomi</taxon>
        <taxon>Actinopterygii</taxon>
        <taxon>Neopterygii</taxon>
        <taxon>Teleostei</taxon>
        <taxon>Neoteleostei</taxon>
        <taxon>Acanthomorphata</taxon>
        <taxon>Ovalentaria</taxon>
        <taxon>Atherinomorphae</taxon>
        <taxon>Atheriniformes</taxon>
        <taxon>Atherinopsidae</taxon>
        <taxon>Menidiinae</taxon>
        <taxon>Menidia</taxon>
    </lineage>
</organism>
<evidence type="ECO:0000256" key="7">
    <source>
        <dbReference type="ARBA" id="ARBA00023136"/>
    </source>
</evidence>
<evidence type="ECO:0000256" key="3">
    <source>
        <dbReference type="ARBA" id="ARBA00004630"/>
    </source>
</evidence>
<dbReference type="OrthoDB" id="5599753at2759"/>
<evidence type="ECO:0000259" key="9">
    <source>
        <dbReference type="PROSITE" id="PS51837"/>
    </source>
</evidence>
<sequence length="148" mass="16704">MESVLKVDGSFPTPPPCLSSEESRIWHDIWTPQIHSYSPPLPPYSFSSPLPVSADPSDSSRPRFVSYETNLFRSPALITCGFCHTQVTTQVTFKVGTYAWLMCLVFVFCGLLFGCCLIPFFINHFKDAHHTCPRCQQVLHVQKKGCCE</sequence>
<keyword evidence="11" id="KW-1185">Reference proteome</keyword>
<dbReference type="PROSITE" id="PS51837">
    <property type="entry name" value="LITAF"/>
    <property type="match status" value="1"/>
</dbReference>
<dbReference type="GO" id="GO:0098574">
    <property type="term" value="C:cytoplasmic side of lysosomal membrane"/>
    <property type="evidence" value="ECO:0007669"/>
    <property type="project" value="TreeGrafter"/>
</dbReference>
<dbReference type="InterPro" id="IPR006629">
    <property type="entry name" value="LITAF"/>
</dbReference>
<dbReference type="SMART" id="SM00714">
    <property type="entry name" value="LITAF"/>
    <property type="match status" value="1"/>
</dbReference>
<name>A0A8S4B3F8_9TELE</name>
<evidence type="ECO:0000313" key="10">
    <source>
        <dbReference type="EMBL" id="CAG5928715.1"/>
    </source>
</evidence>
<evidence type="ECO:0000256" key="1">
    <source>
        <dbReference type="ARBA" id="ARBA00004125"/>
    </source>
</evidence>
<dbReference type="InterPro" id="IPR037519">
    <property type="entry name" value="LITAF_fam"/>
</dbReference>
<evidence type="ECO:0000313" key="11">
    <source>
        <dbReference type="Proteomes" id="UP000677803"/>
    </source>
</evidence>
<protein>
    <submittedName>
        <fullName evidence="10">(Atlantic silverside) hypothetical protein</fullName>
    </submittedName>
</protein>
<dbReference type="GO" id="GO:0005634">
    <property type="term" value="C:nucleus"/>
    <property type="evidence" value="ECO:0007669"/>
    <property type="project" value="TreeGrafter"/>
</dbReference>
<feature type="domain" description="LITAF" evidence="9">
    <location>
        <begin position="60"/>
        <end position="144"/>
    </location>
</feature>
<keyword evidence="8" id="KW-1133">Transmembrane helix</keyword>
<evidence type="ECO:0000256" key="5">
    <source>
        <dbReference type="ARBA" id="ARBA00022723"/>
    </source>
</evidence>
<keyword evidence="8" id="KW-0812">Transmembrane</keyword>
<keyword evidence="7 8" id="KW-0472">Membrane</keyword>
<accession>A0A8S4B3F8</accession>
<comment type="subcellular location">
    <subcellularLocation>
        <location evidence="1">Endosome membrane</location>
        <topology evidence="1">Peripheral membrane protein</topology>
        <orientation evidence="1">Cytoplasmic side</orientation>
    </subcellularLocation>
    <subcellularLocation>
        <location evidence="2">Late endosome membrane</location>
    </subcellularLocation>
    <subcellularLocation>
        <location evidence="3">Lysosome membrane</location>
        <topology evidence="3">Peripheral membrane protein</topology>
        <orientation evidence="3">Cytoplasmic side</orientation>
    </subcellularLocation>
</comment>
<evidence type="ECO:0000256" key="4">
    <source>
        <dbReference type="ARBA" id="ARBA00005975"/>
    </source>
</evidence>
<dbReference type="AlphaFoldDB" id="A0A8S4B3F8"/>